<comment type="caution">
    <text evidence="1">The sequence shown here is derived from an EMBL/GenBank/DDBJ whole genome shotgun (WGS) entry which is preliminary data.</text>
</comment>
<dbReference type="AlphaFoldDB" id="A0A314XS97"/>
<protein>
    <submittedName>
        <fullName evidence="1">Uncharacterized protein</fullName>
    </submittedName>
</protein>
<evidence type="ECO:0000313" key="2">
    <source>
        <dbReference type="Proteomes" id="UP000250321"/>
    </source>
</evidence>
<dbReference type="Proteomes" id="UP000250321">
    <property type="component" value="Unassembled WGS sequence"/>
</dbReference>
<proteinExistence type="predicted"/>
<dbReference type="EMBL" id="PJQY01002241">
    <property type="protein sequence ID" value="PQP95469.1"/>
    <property type="molecule type" value="Genomic_DNA"/>
</dbReference>
<gene>
    <name evidence="1" type="ORF">Pyn_33806</name>
</gene>
<reference evidence="1 2" key="1">
    <citation type="submission" date="2018-02" db="EMBL/GenBank/DDBJ databases">
        <title>Draft genome of wild Prunus yedoensis var. nudiflora.</title>
        <authorList>
            <person name="Baek S."/>
            <person name="Kim J.-H."/>
            <person name="Choi K."/>
            <person name="Kim G.-B."/>
            <person name="Cho A."/>
            <person name="Jang H."/>
            <person name="Shin C.-H."/>
            <person name="Yu H.-J."/>
            <person name="Mun J.-H."/>
        </authorList>
    </citation>
    <scope>NUCLEOTIDE SEQUENCE [LARGE SCALE GENOMIC DNA]</scope>
    <source>
        <strain evidence="2">cv. Jeju island</strain>
        <tissue evidence="1">Leaf</tissue>
    </source>
</reference>
<evidence type="ECO:0000313" key="1">
    <source>
        <dbReference type="EMBL" id="PQP95469.1"/>
    </source>
</evidence>
<keyword evidence="2" id="KW-1185">Reference proteome</keyword>
<sequence length="71" mass="8568">MGMKNPTSPSIDSRNYKEERAYLVNHLKGQPQMHQERRNWEFWKKSLHRDNLFQQRQVDFFMQGITESGLA</sequence>
<name>A0A314XS97_PRUYE</name>
<accession>A0A314XS97</accession>
<organism evidence="1 2">
    <name type="scientific">Prunus yedoensis var. nudiflora</name>
    <dbReference type="NCBI Taxonomy" id="2094558"/>
    <lineage>
        <taxon>Eukaryota</taxon>
        <taxon>Viridiplantae</taxon>
        <taxon>Streptophyta</taxon>
        <taxon>Embryophyta</taxon>
        <taxon>Tracheophyta</taxon>
        <taxon>Spermatophyta</taxon>
        <taxon>Magnoliopsida</taxon>
        <taxon>eudicotyledons</taxon>
        <taxon>Gunneridae</taxon>
        <taxon>Pentapetalae</taxon>
        <taxon>rosids</taxon>
        <taxon>fabids</taxon>
        <taxon>Rosales</taxon>
        <taxon>Rosaceae</taxon>
        <taxon>Amygdaloideae</taxon>
        <taxon>Amygdaleae</taxon>
        <taxon>Prunus</taxon>
    </lineage>
</organism>